<name>A0AAN8P6Y3_POLSC</name>
<accession>A0AAN8P6Y3</accession>
<comment type="caution">
    <text evidence="1">The sequence shown here is derived from an EMBL/GenBank/DDBJ whole genome shotgun (WGS) entry which is preliminary data.</text>
</comment>
<protein>
    <submittedName>
        <fullName evidence="1">Uncharacterized protein</fullName>
    </submittedName>
</protein>
<dbReference type="Proteomes" id="UP001372834">
    <property type="component" value="Unassembled WGS sequence"/>
</dbReference>
<reference evidence="1 2" key="1">
    <citation type="submission" date="2023-10" db="EMBL/GenBank/DDBJ databases">
        <title>Genomes of two closely related lineages of the louse Polyplax serrata with different host specificities.</title>
        <authorList>
            <person name="Martinu J."/>
            <person name="Tarabai H."/>
            <person name="Stefka J."/>
            <person name="Hypsa V."/>
        </authorList>
    </citation>
    <scope>NUCLEOTIDE SEQUENCE [LARGE SCALE GENOMIC DNA]</scope>
    <source>
        <strain evidence="1">HR10_N</strain>
    </source>
</reference>
<proteinExistence type="predicted"/>
<sequence length="110" mass="12704">MEARGVNMFSHLSIVTIDFIKTKKKLVWHWIHLKKKIGRKGQKAAYVWSQDQNILANSTATSKGQPHGHGPNPGQGLVHWMSVMAEHMNNVNQENPMHYVWNNMEVRKTF</sequence>
<dbReference type="AlphaFoldDB" id="A0AAN8P6Y3"/>
<evidence type="ECO:0000313" key="2">
    <source>
        <dbReference type="Proteomes" id="UP001372834"/>
    </source>
</evidence>
<evidence type="ECO:0000313" key="1">
    <source>
        <dbReference type="EMBL" id="KAK6640090.1"/>
    </source>
</evidence>
<dbReference type="EMBL" id="JAWJWE010000003">
    <property type="protein sequence ID" value="KAK6640090.1"/>
    <property type="molecule type" value="Genomic_DNA"/>
</dbReference>
<gene>
    <name evidence="1" type="ORF">RUM43_008367</name>
</gene>
<organism evidence="1 2">
    <name type="scientific">Polyplax serrata</name>
    <name type="common">Common mouse louse</name>
    <dbReference type="NCBI Taxonomy" id="468196"/>
    <lineage>
        <taxon>Eukaryota</taxon>
        <taxon>Metazoa</taxon>
        <taxon>Ecdysozoa</taxon>
        <taxon>Arthropoda</taxon>
        <taxon>Hexapoda</taxon>
        <taxon>Insecta</taxon>
        <taxon>Pterygota</taxon>
        <taxon>Neoptera</taxon>
        <taxon>Paraneoptera</taxon>
        <taxon>Psocodea</taxon>
        <taxon>Troctomorpha</taxon>
        <taxon>Phthiraptera</taxon>
        <taxon>Anoplura</taxon>
        <taxon>Polyplacidae</taxon>
        <taxon>Polyplax</taxon>
    </lineage>
</organism>